<accession>A0A0L8FEZ1</accession>
<dbReference type="EMBL" id="KQ434034">
    <property type="protein sequence ID" value="KOF62273.1"/>
    <property type="molecule type" value="Genomic_DNA"/>
</dbReference>
<proteinExistence type="predicted"/>
<name>A0A0L8FEZ1_OCTBM</name>
<protein>
    <submittedName>
        <fullName evidence="1">Uncharacterized protein</fullName>
    </submittedName>
</protein>
<reference evidence="1" key="1">
    <citation type="submission" date="2015-07" db="EMBL/GenBank/DDBJ databases">
        <title>MeaNS - Measles Nucleotide Surveillance Program.</title>
        <authorList>
            <person name="Tran T."/>
            <person name="Druce J."/>
        </authorList>
    </citation>
    <scope>NUCLEOTIDE SEQUENCE</scope>
    <source>
        <strain evidence="1">UCB-OBI-ISO-001</strain>
        <tissue evidence="1">Gonad</tissue>
    </source>
</reference>
<evidence type="ECO:0000313" key="1">
    <source>
        <dbReference type="EMBL" id="KOF62273.1"/>
    </source>
</evidence>
<dbReference type="AlphaFoldDB" id="A0A0L8FEZ1"/>
<sequence length="83" mass="9677">MTLFEAKIMVPLRISSPYSNTLSRQYRVLYINSCKSQKLAISISISVIPKLEMNKEYFLTFLIHFHCILHSLVALHETTRPLH</sequence>
<gene>
    <name evidence="1" type="ORF">OCBIM_22024527mg</name>
</gene>
<organism evidence="1">
    <name type="scientific">Octopus bimaculoides</name>
    <name type="common">California two-spotted octopus</name>
    <dbReference type="NCBI Taxonomy" id="37653"/>
    <lineage>
        <taxon>Eukaryota</taxon>
        <taxon>Metazoa</taxon>
        <taxon>Spiralia</taxon>
        <taxon>Lophotrochozoa</taxon>
        <taxon>Mollusca</taxon>
        <taxon>Cephalopoda</taxon>
        <taxon>Coleoidea</taxon>
        <taxon>Octopodiformes</taxon>
        <taxon>Octopoda</taxon>
        <taxon>Incirrata</taxon>
        <taxon>Octopodidae</taxon>
        <taxon>Octopus</taxon>
    </lineage>
</organism>